<dbReference type="EMBL" id="SNZV01000006">
    <property type="protein sequence ID" value="TDS12498.1"/>
    <property type="molecule type" value="Genomic_DNA"/>
</dbReference>
<dbReference type="AlphaFoldDB" id="A0A4V3E1A2"/>
<organism evidence="1 2">
    <name type="scientific">Sphingobacterium paludis</name>
    <dbReference type="NCBI Taxonomy" id="1476465"/>
    <lineage>
        <taxon>Bacteria</taxon>
        <taxon>Pseudomonadati</taxon>
        <taxon>Bacteroidota</taxon>
        <taxon>Sphingobacteriia</taxon>
        <taxon>Sphingobacteriales</taxon>
        <taxon>Sphingobacteriaceae</taxon>
        <taxon>Sphingobacterium</taxon>
    </lineage>
</organism>
<evidence type="ECO:0000313" key="1">
    <source>
        <dbReference type="EMBL" id="TDS12498.1"/>
    </source>
</evidence>
<accession>A0A4V3E1A2</accession>
<dbReference type="Proteomes" id="UP000294752">
    <property type="component" value="Unassembled WGS sequence"/>
</dbReference>
<name>A0A4V3E1A2_9SPHI</name>
<gene>
    <name evidence="1" type="ORF">B0I21_106358</name>
</gene>
<protein>
    <submittedName>
        <fullName evidence="1">Uncharacterized protein</fullName>
    </submittedName>
</protein>
<keyword evidence="2" id="KW-1185">Reference proteome</keyword>
<comment type="caution">
    <text evidence="1">The sequence shown here is derived from an EMBL/GenBank/DDBJ whole genome shotgun (WGS) entry which is preliminary data.</text>
</comment>
<proteinExistence type="predicted"/>
<sequence>MTMAIEHSFKKGPEFLKDSGLFSSQLYDESK</sequence>
<reference evidence="1 2" key="1">
    <citation type="submission" date="2019-03" db="EMBL/GenBank/DDBJ databases">
        <title>Genomic Encyclopedia of Type Strains, Phase III (KMG-III): the genomes of soil and plant-associated and newly described type strains.</title>
        <authorList>
            <person name="Whitman W."/>
        </authorList>
    </citation>
    <scope>NUCLEOTIDE SEQUENCE [LARGE SCALE GENOMIC DNA]</scope>
    <source>
        <strain evidence="1 2">CGMCC 1.12801</strain>
    </source>
</reference>
<evidence type="ECO:0000313" key="2">
    <source>
        <dbReference type="Proteomes" id="UP000294752"/>
    </source>
</evidence>